<feature type="transmembrane region" description="Helical" evidence="1">
    <location>
        <begin position="41"/>
        <end position="58"/>
    </location>
</feature>
<evidence type="ECO:0000256" key="1">
    <source>
        <dbReference type="SAM" id="Phobius"/>
    </source>
</evidence>
<organism evidence="2">
    <name type="scientific">Hordeum vulgare subsp. vulgare</name>
    <name type="common">Domesticated barley</name>
    <dbReference type="NCBI Taxonomy" id="112509"/>
    <lineage>
        <taxon>Eukaryota</taxon>
        <taxon>Viridiplantae</taxon>
        <taxon>Streptophyta</taxon>
        <taxon>Embryophyta</taxon>
        <taxon>Tracheophyta</taxon>
        <taxon>Spermatophyta</taxon>
        <taxon>Magnoliopsida</taxon>
        <taxon>Liliopsida</taxon>
        <taxon>Poales</taxon>
        <taxon>Poaceae</taxon>
        <taxon>BOP clade</taxon>
        <taxon>Pooideae</taxon>
        <taxon>Triticodae</taxon>
        <taxon>Triticeae</taxon>
        <taxon>Hordeinae</taxon>
        <taxon>Hordeum</taxon>
    </lineage>
</organism>
<name>F2DW35_HORVV</name>
<reference evidence="2" key="1">
    <citation type="journal article" date="2011" name="Plant Physiol.">
        <title>Comprehensive sequence analysis of 24,783 barley full-length cDNAs derived from 12 clone libraries.</title>
        <authorList>
            <person name="Matsumoto T."/>
            <person name="Tanaka T."/>
            <person name="Sakai H."/>
            <person name="Amano N."/>
            <person name="Kanamori H."/>
            <person name="Kurita K."/>
            <person name="Kikuta A."/>
            <person name="Kamiya K."/>
            <person name="Yamamoto M."/>
            <person name="Ikawa H."/>
            <person name="Fujii N."/>
            <person name="Hori K."/>
            <person name="Itoh T."/>
            <person name="Sato K."/>
        </authorList>
    </citation>
    <scope>NUCLEOTIDE SEQUENCE</scope>
    <source>
        <tissue evidence="2">Shoot and root</tissue>
    </source>
</reference>
<feature type="transmembrane region" description="Helical" evidence="1">
    <location>
        <begin position="230"/>
        <end position="250"/>
    </location>
</feature>
<keyword evidence="1" id="KW-0812">Transmembrane</keyword>
<dbReference type="PANTHER" id="PTHR13833:SF71">
    <property type="entry name" value="NHL DOMAIN-CONTAINING PROTEIN"/>
    <property type="match status" value="1"/>
</dbReference>
<keyword evidence="1" id="KW-1133">Transmembrane helix</keyword>
<dbReference type="AlphaFoldDB" id="F2DW35"/>
<dbReference type="EMBL" id="AK368103">
    <property type="protein sequence ID" value="BAJ99306.1"/>
    <property type="molecule type" value="mRNA"/>
</dbReference>
<dbReference type="Gene3D" id="2.120.10.30">
    <property type="entry name" value="TolB, C-terminal domain"/>
    <property type="match status" value="1"/>
</dbReference>
<sequence length="452" mass="47850">DHLIICATTTSILSQSPLPSPPPEHPASAMASPPRVLLGHILLLVPLLPLLACAGLVLEDGYTVSTVSDLNPSGTHPYALLPRPRAGDLVLLDSAGSTLYTLPLPVSADAGPRRLAGGAGALGDGHPRSIAVDGADNVYVADRANGSIRKVAPSGYTTTIAGAYSAGTGHRDEPAQNATFSADFELIYVPQICALLVADRGNRLIRQIKLKPEDCAHENQKGLGTTSTSIIAILAALFGSIIGFLVRHFYPFHEVSINRFFIRIQRQYRRTQRKAALISFSDTRNAIANSMLCTLLLKLVRAGVGYLTVVLPSIRLERGVACKPSPSPSPSPPLLDLDMAAATTPAIGLDNEELPSTELLGDFVGFDDSDSAMDEGNGSAFDGSANAQEEDKEASLDRDLLALLDNPQGSSKKIDSMIKANLSDFSGQDKYCNPAVNHSGVSRRFHGGSKVL</sequence>
<dbReference type="PANTHER" id="PTHR13833">
    <property type="match status" value="1"/>
</dbReference>
<protein>
    <submittedName>
        <fullName evidence="2">Predicted protein</fullName>
    </submittedName>
</protein>
<dbReference type="SUPFAM" id="SSF101898">
    <property type="entry name" value="NHL repeat"/>
    <property type="match status" value="1"/>
</dbReference>
<proteinExistence type="evidence at transcript level"/>
<keyword evidence="1" id="KW-0472">Membrane</keyword>
<accession>F2DW35</accession>
<evidence type="ECO:0000313" key="2">
    <source>
        <dbReference type="EMBL" id="BAJ99306.1"/>
    </source>
</evidence>
<feature type="non-terminal residue" evidence="2">
    <location>
        <position position="1"/>
    </location>
</feature>
<dbReference type="InterPro" id="IPR011042">
    <property type="entry name" value="6-blade_b-propeller_TolB-like"/>
</dbReference>